<evidence type="ECO:0000256" key="1">
    <source>
        <dbReference type="SAM" id="MobiDB-lite"/>
    </source>
</evidence>
<dbReference type="AlphaFoldDB" id="A0A6V7PK99"/>
<feature type="compositionally biased region" description="Low complexity" evidence="1">
    <location>
        <begin position="73"/>
        <end position="90"/>
    </location>
</feature>
<feature type="region of interest" description="Disordered" evidence="1">
    <location>
        <begin position="1"/>
        <end position="123"/>
    </location>
</feature>
<accession>A0A6V7PK99</accession>
<proteinExistence type="predicted"/>
<feature type="compositionally biased region" description="Low complexity" evidence="1">
    <location>
        <begin position="11"/>
        <end position="37"/>
    </location>
</feature>
<protein>
    <submittedName>
        <fullName evidence="2">Uncharacterized protein</fullName>
    </submittedName>
</protein>
<gene>
    <name evidence="2" type="ORF">CB5_LOCUS14177</name>
</gene>
<reference evidence="2" key="1">
    <citation type="submission" date="2020-07" db="EMBL/GenBank/DDBJ databases">
        <authorList>
            <person name="Lin J."/>
        </authorList>
    </citation>
    <scope>NUCLEOTIDE SEQUENCE</scope>
</reference>
<organism evidence="2">
    <name type="scientific">Ananas comosus var. bracteatus</name>
    <name type="common">red pineapple</name>
    <dbReference type="NCBI Taxonomy" id="296719"/>
    <lineage>
        <taxon>Eukaryota</taxon>
        <taxon>Viridiplantae</taxon>
        <taxon>Streptophyta</taxon>
        <taxon>Embryophyta</taxon>
        <taxon>Tracheophyta</taxon>
        <taxon>Spermatophyta</taxon>
        <taxon>Magnoliopsida</taxon>
        <taxon>Liliopsida</taxon>
        <taxon>Poales</taxon>
        <taxon>Bromeliaceae</taxon>
        <taxon>Bromelioideae</taxon>
        <taxon>Ananas</taxon>
    </lineage>
</organism>
<feature type="region of interest" description="Disordered" evidence="1">
    <location>
        <begin position="205"/>
        <end position="225"/>
    </location>
</feature>
<dbReference type="EMBL" id="LR862148">
    <property type="protein sequence ID" value="CAD1830966.1"/>
    <property type="molecule type" value="Genomic_DNA"/>
</dbReference>
<name>A0A6V7PK99_ANACO</name>
<evidence type="ECO:0000313" key="2">
    <source>
        <dbReference type="EMBL" id="CAD1830966.1"/>
    </source>
</evidence>
<sequence length="225" mass="24725">MDAEDLPSPTPSRSSNPSSPSNYSDSLPSSSSSSSSPQKRRSPVSGRGGASPTPSEQCGADRPQWVLRRSPRFSRSGARAPSSPQSGSSRGSRRSPRTLAILDPLDLDSSKSEGDPVGNNGVLRRSPRLLETECRLRDRREMALIPPLEVPVPSLLFPHRRLDADPRQIRPRTMGIWSKAMVPSGGRRGFSMPKHRLRRLEIASRGDRREHSPAPLKIRPRTMGL</sequence>